<dbReference type="FunCoup" id="A0A251UNA6">
    <property type="interactions" value="262"/>
</dbReference>
<dbReference type="Proteomes" id="UP000215914">
    <property type="component" value="Chromosome 5"/>
</dbReference>
<keyword evidence="5" id="KW-1185">Reference proteome</keyword>
<dbReference type="InParanoid" id="A0A251UNA6"/>
<organism evidence="4 5">
    <name type="scientific">Helianthus annuus</name>
    <name type="common">Common sunflower</name>
    <dbReference type="NCBI Taxonomy" id="4232"/>
    <lineage>
        <taxon>Eukaryota</taxon>
        <taxon>Viridiplantae</taxon>
        <taxon>Streptophyta</taxon>
        <taxon>Embryophyta</taxon>
        <taxon>Tracheophyta</taxon>
        <taxon>Spermatophyta</taxon>
        <taxon>Magnoliopsida</taxon>
        <taxon>eudicotyledons</taxon>
        <taxon>Gunneridae</taxon>
        <taxon>Pentapetalae</taxon>
        <taxon>asterids</taxon>
        <taxon>campanulids</taxon>
        <taxon>Asterales</taxon>
        <taxon>Asteraceae</taxon>
        <taxon>Asteroideae</taxon>
        <taxon>Heliantheae alliance</taxon>
        <taxon>Heliantheae</taxon>
        <taxon>Helianthus</taxon>
    </lineage>
</organism>
<name>A0A251UNA6_HELAN</name>
<proteinExistence type="predicted"/>
<evidence type="ECO:0000313" key="4">
    <source>
        <dbReference type="EMBL" id="OTG24594.1"/>
    </source>
</evidence>
<dbReference type="PANTHER" id="PTHR21162:SF0">
    <property type="entry name" value="P53 AND DNA DAMAGE-REGULATED PROTEIN 1"/>
    <property type="match status" value="1"/>
</dbReference>
<evidence type="ECO:0000313" key="5">
    <source>
        <dbReference type="Proteomes" id="UP000215914"/>
    </source>
</evidence>
<evidence type="ECO:0000256" key="2">
    <source>
        <dbReference type="ARBA" id="ARBA00022490"/>
    </source>
</evidence>
<dbReference type="InterPro" id="IPR030482">
    <property type="entry name" value="PDRG1"/>
</dbReference>
<dbReference type="PANTHER" id="PTHR21162">
    <property type="entry name" value="P53 AND DNA DAMAGE-REGULATED PROTEIN"/>
    <property type="match status" value="1"/>
</dbReference>
<gene>
    <name evidence="4" type="ORF">HannXRQ_Chr05g0138431</name>
</gene>
<dbReference type="AlphaFoldDB" id="A0A251UNA6"/>
<evidence type="ECO:0000256" key="1">
    <source>
        <dbReference type="ARBA" id="ARBA00004496"/>
    </source>
</evidence>
<dbReference type="EMBL" id="CM007894">
    <property type="protein sequence ID" value="OTG24594.1"/>
    <property type="molecule type" value="Genomic_DNA"/>
</dbReference>
<evidence type="ECO:0000256" key="3">
    <source>
        <dbReference type="ARBA" id="ARBA00023186"/>
    </source>
</evidence>
<keyword evidence="3" id="KW-0143">Chaperone</keyword>
<dbReference type="OMA" id="HACHTIL"/>
<comment type="subcellular location">
    <subcellularLocation>
        <location evidence="1">Cytoplasm</location>
    </subcellularLocation>
</comment>
<protein>
    <submittedName>
        <fullName evidence="4">Putative p53 and DNA damage-regulated protein 1</fullName>
    </submittedName>
</protein>
<accession>A0A251UNA6</accession>
<sequence>MMPKLKMDDTMKQFQETLIEIETEAENLLLARHQLVEDDRMRNGNREALTALRKQARTTKTSVPSPFNLMMNEIGVSRPLVKEICETCGNHDSKEKTWLMFSGTDMYARVPFHAAHTFLETDHMRLDFDVKKLQSYVKEKSFLISEQGVLADKIGPGVLKSLVTLQDRPKRDTN</sequence>
<keyword evidence="2" id="KW-0963">Cytoplasm</keyword>
<dbReference type="GO" id="GO:0005737">
    <property type="term" value="C:cytoplasm"/>
    <property type="evidence" value="ECO:0007669"/>
    <property type="project" value="UniProtKB-SubCell"/>
</dbReference>
<reference evidence="5" key="1">
    <citation type="journal article" date="2017" name="Nature">
        <title>The sunflower genome provides insights into oil metabolism, flowering and Asterid evolution.</title>
        <authorList>
            <person name="Badouin H."/>
            <person name="Gouzy J."/>
            <person name="Grassa C.J."/>
            <person name="Murat F."/>
            <person name="Staton S.E."/>
            <person name="Cottret L."/>
            <person name="Lelandais-Briere C."/>
            <person name="Owens G.L."/>
            <person name="Carrere S."/>
            <person name="Mayjonade B."/>
            <person name="Legrand L."/>
            <person name="Gill N."/>
            <person name="Kane N.C."/>
            <person name="Bowers J.E."/>
            <person name="Hubner S."/>
            <person name="Bellec A."/>
            <person name="Berard A."/>
            <person name="Berges H."/>
            <person name="Blanchet N."/>
            <person name="Boniface M.C."/>
            <person name="Brunel D."/>
            <person name="Catrice O."/>
            <person name="Chaidir N."/>
            <person name="Claudel C."/>
            <person name="Donnadieu C."/>
            <person name="Faraut T."/>
            <person name="Fievet G."/>
            <person name="Helmstetter N."/>
            <person name="King M."/>
            <person name="Knapp S.J."/>
            <person name="Lai Z."/>
            <person name="Le Paslier M.C."/>
            <person name="Lippi Y."/>
            <person name="Lorenzon L."/>
            <person name="Mandel J.R."/>
            <person name="Marage G."/>
            <person name="Marchand G."/>
            <person name="Marquand E."/>
            <person name="Bret-Mestries E."/>
            <person name="Morien E."/>
            <person name="Nambeesan S."/>
            <person name="Nguyen T."/>
            <person name="Pegot-Espagnet P."/>
            <person name="Pouilly N."/>
            <person name="Raftis F."/>
            <person name="Sallet E."/>
            <person name="Schiex T."/>
            <person name="Thomas J."/>
            <person name="Vandecasteele C."/>
            <person name="Vares D."/>
            <person name="Vear F."/>
            <person name="Vautrin S."/>
            <person name="Crespi M."/>
            <person name="Mangin B."/>
            <person name="Burke J.M."/>
            <person name="Salse J."/>
            <person name="Munos S."/>
            <person name="Vincourt P."/>
            <person name="Rieseberg L.H."/>
            <person name="Langlade N.B."/>
        </authorList>
    </citation>
    <scope>NUCLEOTIDE SEQUENCE [LARGE SCALE GENOMIC DNA]</scope>
    <source>
        <strain evidence="5">cv. SF193</strain>
    </source>
</reference>